<evidence type="ECO:0000313" key="6">
    <source>
        <dbReference type="Proteomes" id="UP001150266"/>
    </source>
</evidence>
<evidence type="ECO:0000256" key="1">
    <source>
        <dbReference type="ARBA" id="ARBA00022729"/>
    </source>
</evidence>
<evidence type="ECO:0000256" key="3">
    <source>
        <dbReference type="SAM" id="SignalP"/>
    </source>
</evidence>
<dbReference type="AlphaFoldDB" id="A0A9W9DWZ3"/>
<name>A0A9W9DWZ3_9AGAR</name>
<organism evidence="5 6">
    <name type="scientific">Lentinula aciculospora</name>
    <dbReference type="NCBI Taxonomy" id="153920"/>
    <lineage>
        <taxon>Eukaryota</taxon>
        <taxon>Fungi</taxon>
        <taxon>Dikarya</taxon>
        <taxon>Basidiomycota</taxon>
        <taxon>Agaricomycotina</taxon>
        <taxon>Agaricomycetes</taxon>
        <taxon>Agaricomycetidae</taxon>
        <taxon>Agaricales</taxon>
        <taxon>Marasmiineae</taxon>
        <taxon>Omphalotaceae</taxon>
        <taxon>Lentinula</taxon>
    </lineage>
</organism>
<proteinExistence type="predicted"/>
<dbReference type="PANTHER" id="PTHR28154">
    <property type="entry name" value="CELL WALL SYNTHESIS PROTEIN KNH1-RELATED"/>
    <property type="match status" value="1"/>
</dbReference>
<accession>A0A9W9DWZ3</accession>
<dbReference type="Proteomes" id="UP001150266">
    <property type="component" value="Unassembled WGS sequence"/>
</dbReference>
<reference evidence="5" key="1">
    <citation type="submission" date="2022-08" db="EMBL/GenBank/DDBJ databases">
        <title>A Global Phylogenomic Analysis of the Shiitake Genus Lentinula.</title>
        <authorList>
            <consortium name="DOE Joint Genome Institute"/>
            <person name="Sierra-Patev S."/>
            <person name="Min B."/>
            <person name="Naranjo-Ortiz M."/>
            <person name="Looney B."/>
            <person name="Konkel Z."/>
            <person name="Slot J.C."/>
            <person name="Sakamoto Y."/>
            <person name="Steenwyk J.L."/>
            <person name="Rokas A."/>
            <person name="Carro J."/>
            <person name="Camarero S."/>
            <person name="Ferreira P."/>
            <person name="Molpeceres G."/>
            <person name="Ruiz-Duenas F.J."/>
            <person name="Serrano A."/>
            <person name="Henrissat B."/>
            <person name="Drula E."/>
            <person name="Hughes K.W."/>
            <person name="Mata J.L."/>
            <person name="Ishikawa N.K."/>
            <person name="Vargas-Isla R."/>
            <person name="Ushijima S."/>
            <person name="Smith C.A."/>
            <person name="Ahrendt S."/>
            <person name="Andreopoulos W."/>
            <person name="He G."/>
            <person name="Labutti K."/>
            <person name="Lipzen A."/>
            <person name="Ng V."/>
            <person name="Riley R."/>
            <person name="Sandor L."/>
            <person name="Barry K."/>
            <person name="Martinez A.T."/>
            <person name="Xiao Y."/>
            <person name="Gibbons J.G."/>
            <person name="Terashima K."/>
            <person name="Grigoriev I.V."/>
            <person name="Hibbett D.S."/>
        </authorList>
    </citation>
    <scope>NUCLEOTIDE SEQUENCE</scope>
    <source>
        <strain evidence="5">JLM2183</strain>
    </source>
</reference>
<evidence type="ECO:0000259" key="4">
    <source>
        <dbReference type="Pfam" id="PF10342"/>
    </source>
</evidence>
<dbReference type="GO" id="GO:0042546">
    <property type="term" value="P:cell wall biogenesis"/>
    <property type="evidence" value="ECO:0007669"/>
    <property type="project" value="InterPro"/>
</dbReference>
<dbReference type="GO" id="GO:0006078">
    <property type="term" value="P:(1-&gt;6)-beta-D-glucan biosynthetic process"/>
    <property type="evidence" value="ECO:0007669"/>
    <property type="project" value="InterPro"/>
</dbReference>
<keyword evidence="2" id="KW-1133">Transmembrane helix</keyword>
<keyword evidence="2" id="KW-0472">Membrane</keyword>
<feature type="transmembrane region" description="Helical" evidence="2">
    <location>
        <begin position="194"/>
        <end position="216"/>
    </location>
</feature>
<dbReference type="InterPro" id="IPR045328">
    <property type="entry name" value="Kre9/Knh1"/>
</dbReference>
<dbReference type="OrthoDB" id="2432613at2759"/>
<keyword evidence="6" id="KW-1185">Reference proteome</keyword>
<keyword evidence="1 3" id="KW-0732">Signal</keyword>
<feature type="signal peptide" evidence="3">
    <location>
        <begin position="1"/>
        <end position="17"/>
    </location>
</feature>
<evidence type="ECO:0000313" key="5">
    <source>
        <dbReference type="EMBL" id="KAJ4490373.1"/>
    </source>
</evidence>
<dbReference type="PANTHER" id="PTHR28154:SF1">
    <property type="entry name" value="CELL WALL SYNTHESIS PROTEIN KNH1-RELATED"/>
    <property type="match status" value="1"/>
</dbReference>
<dbReference type="InterPro" id="IPR018466">
    <property type="entry name" value="Kre9/Knh1-like_N"/>
</dbReference>
<protein>
    <recommendedName>
        <fullName evidence="4">Yeast cell wall synthesis Kre9/Knh1-like N-terminal domain-containing protein</fullName>
    </recommendedName>
</protein>
<feature type="chain" id="PRO_5040904744" description="Yeast cell wall synthesis Kre9/Knh1-like N-terminal domain-containing protein" evidence="3">
    <location>
        <begin position="18"/>
        <end position="217"/>
    </location>
</feature>
<sequence length="217" mass="21821">MFAKVVLLSALVSSAFATVFITSPTSASTYTAGQTATITWQDNNVTPLLAAWGNASVGIWAGNANQQTLLQLVADSVNVSMTTSIQFTPNASIGPTGQEYFVRMESLTLKDANNTQYPEMSFSALFTMASMTGTFNSSVSAEVAGQSTAPIGGSTTGSIATTSAGSSTAKVAAASTTASAKSTTASAASASNGAIGSAVANIWISAIFGAVVLALML</sequence>
<evidence type="ECO:0000256" key="2">
    <source>
        <dbReference type="SAM" id="Phobius"/>
    </source>
</evidence>
<keyword evidence="2" id="KW-0812">Transmembrane</keyword>
<dbReference type="Pfam" id="PF10342">
    <property type="entry name" value="Kre9_KNH"/>
    <property type="match status" value="1"/>
</dbReference>
<feature type="domain" description="Yeast cell wall synthesis Kre9/Knh1-like N-terminal" evidence="4">
    <location>
        <begin position="23"/>
        <end position="117"/>
    </location>
</feature>
<comment type="caution">
    <text evidence="5">The sequence shown here is derived from an EMBL/GenBank/DDBJ whole genome shotgun (WGS) entry which is preliminary data.</text>
</comment>
<dbReference type="EMBL" id="JAOTPV010000001">
    <property type="protein sequence ID" value="KAJ4490373.1"/>
    <property type="molecule type" value="Genomic_DNA"/>
</dbReference>
<gene>
    <name evidence="5" type="ORF">J3R30DRAFT_3693979</name>
</gene>